<dbReference type="Proteomes" id="UP001231124">
    <property type="component" value="Unassembled WGS sequence"/>
</dbReference>
<proteinExistence type="inferred from homology"/>
<gene>
    <name evidence="7" type="ORF">QO012_003288</name>
</gene>
<protein>
    <submittedName>
        <fullName evidence="7">RNA polymerase sigma-70 factor (ECF subfamily)</fullName>
    </submittedName>
</protein>
<dbReference type="SUPFAM" id="SSF88946">
    <property type="entry name" value="Sigma2 domain of RNA polymerase sigma factors"/>
    <property type="match status" value="1"/>
</dbReference>
<sequence length="179" mass="19645">MEPFDHASALKGCARQDPAALRRLYDREAGFLLAVALRIVRRRDVAVDVLHDAFLDIWERAGSFDSSRGTGRAWITSIVRYRALKYIRAASRETDIDAVTVAEIVDAAPDPFAALAASQDGVRLHGCLARLGADKRQVILLAYVDGLSQSEIAERLATPLGTVKAWVRRSLIALKDCLS</sequence>
<dbReference type="PANTHER" id="PTHR43133:SF62">
    <property type="entry name" value="RNA POLYMERASE SIGMA FACTOR SIGZ"/>
    <property type="match status" value="1"/>
</dbReference>
<name>A0ABU0I2E3_9HYPH</name>
<comment type="similarity">
    <text evidence="1">Belongs to the sigma-70 factor family. ECF subfamily.</text>
</comment>
<evidence type="ECO:0000256" key="1">
    <source>
        <dbReference type="ARBA" id="ARBA00010641"/>
    </source>
</evidence>
<dbReference type="InterPro" id="IPR014284">
    <property type="entry name" value="RNA_pol_sigma-70_dom"/>
</dbReference>
<dbReference type="InterPro" id="IPR039425">
    <property type="entry name" value="RNA_pol_sigma-70-like"/>
</dbReference>
<comment type="caution">
    <text evidence="7">The sequence shown here is derived from an EMBL/GenBank/DDBJ whole genome shotgun (WGS) entry which is preliminary data.</text>
</comment>
<dbReference type="RefSeq" id="WP_238201862.1">
    <property type="nucleotide sequence ID" value="NZ_BPQE01000006.1"/>
</dbReference>
<keyword evidence="4" id="KW-0804">Transcription</keyword>
<dbReference type="InterPro" id="IPR007627">
    <property type="entry name" value="RNA_pol_sigma70_r2"/>
</dbReference>
<evidence type="ECO:0000256" key="4">
    <source>
        <dbReference type="ARBA" id="ARBA00023163"/>
    </source>
</evidence>
<dbReference type="CDD" id="cd06171">
    <property type="entry name" value="Sigma70_r4"/>
    <property type="match status" value="1"/>
</dbReference>
<keyword evidence="2" id="KW-0805">Transcription regulation</keyword>
<dbReference type="InterPro" id="IPR036388">
    <property type="entry name" value="WH-like_DNA-bd_sf"/>
</dbReference>
<dbReference type="EMBL" id="JAUSVP010000010">
    <property type="protein sequence ID" value="MDQ0448776.1"/>
    <property type="molecule type" value="Genomic_DNA"/>
</dbReference>
<dbReference type="InterPro" id="IPR013249">
    <property type="entry name" value="RNA_pol_sigma70_r4_t2"/>
</dbReference>
<dbReference type="PANTHER" id="PTHR43133">
    <property type="entry name" value="RNA POLYMERASE ECF-TYPE SIGMA FACTO"/>
    <property type="match status" value="1"/>
</dbReference>
<dbReference type="Pfam" id="PF08281">
    <property type="entry name" value="Sigma70_r4_2"/>
    <property type="match status" value="1"/>
</dbReference>
<dbReference type="Gene3D" id="1.10.1740.10">
    <property type="match status" value="1"/>
</dbReference>
<evidence type="ECO:0000256" key="2">
    <source>
        <dbReference type="ARBA" id="ARBA00023015"/>
    </source>
</evidence>
<evidence type="ECO:0000313" key="8">
    <source>
        <dbReference type="Proteomes" id="UP001231124"/>
    </source>
</evidence>
<dbReference type="Gene3D" id="1.10.10.10">
    <property type="entry name" value="Winged helix-like DNA-binding domain superfamily/Winged helix DNA-binding domain"/>
    <property type="match status" value="1"/>
</dbReference>
<reference evidence="7 8" key="1">
    <citation type="submission" date="2023-07" db="EMBL/GenBank/DDBJ databases">
        <title>Genomic Encyclopedia of Type Strains, Phase IV (KMG-IV): sequencing the most valuable type-strain genomes for metagenomic binning, comparative biology and taxonomic classification.</title>
        <authorList>
            <person name="Goeker M."/>
        </authorList>
    </citation>
    <scope>NUCLEOTIDE SEQUENCE [LARGE SCALE GENOMIC DNA]</scope>
    <source>
        <strain evidence="7 8">DSM 19013</strain>
    </source>
</reference>
<keyword evidence="8" id="KW-1185">Reference proteome</keyword>
<dbReference type="InterPro" id="IPR013324">
    <property type="entry name" value="RNA_pol_sigma_r3/r4-like"/>
</dbReference>
<dbReference type="Pfam" id="PF04542">
    <property type="entry name" value="Sigma70_r2"/>
    <property type="match status" value="1"/>
</dbReference>
<dbReference type="SUPFAM" id="SSF88659">
    <property type="entry name" value="Sigma3 and sigma4 domains of RNA polymerase sigma factors"/>
    <property type="match status" value="1"/>
</dbReference>
<evidence type="ECO:0000259" key="5">
    <source>
        <dbReference type="Pfam" id="PF04542"/>
    </source>
</evidence>
<feature type="domain" description="RNA polymerase sigma-70 region 2" evidence="5">
    <location>
        <begin position="24"/>
        <end position="92"/>
    </location>
</feature>
<evidence type="ECO:0000256" key="3">
    <source>
        <dbReference type="ARBA" id="ARBA00023082"/>
    </source>
</evidence>
<dbReference type="InterPro" id="IPR013325">
    <property type="entry name" value="RNA_pol_sigma_r2"/>
</dbReference>
<evidence type="ECO:0000313" key="7">
    <source>
        <dbReference type="EMBL" id="MDQ0448776.1"/>
    </source>
</evidence>
<feature type="domain" description="RNA polymerase sigma factor 70 region 4 type 2" evidence="6">
    <location>
        <begin position="123"/>
        <end position="173"/>
    </location>
</feature>
<evidence type="ECO:0000259" key="6">
    <source>
        <dbReference type="Pfam" id="PF08281"/>
    </source>
</evidence>
<accession>A0ABU0I2E3</accession>
<organism evidence="7 8">
    <name type="scientific">Methylobacterium aerolatum</name>
    <dbReference type="NCBI Taxonomy" id="418708"/>
    <lineage>
        <taxon>Bacteria</taxon>
        <taxon>Pseudomonadati</taxon>
        <taxon>Pseudomonadota</taxon>
        <taxon>Alphaproteobacteria</taxon>
        <taxon>Hyphomicrobiales</taxon>
        <taxon>Methylobacteriaceae</taxon>
        <taxon>Methylobacterium</taxon>
    </lineage>
</organism>
<keyword evidence="3" id="KW-0731">Sigma factor</keyword>
<dbReference type="NCBIfam" id="TIGR02937">
    <property type="entry name" value="sigma70-ECF"/>
    <property type="match status" value="1"/>
</dbReference>